<sequence>MTNPPFVASSAGQDGESSSPRRPRPVDDHAATKDTPMTDPHPDPDSHDDPGVGDGHGSTTRGRPRVIVFGIILVKLGIIALILLLPGWLGISLAVGHGAVLVVILVAAAVTLSVPGLRGRLLGPTRSRRPPHAHGIGPALRSAIVPRNKRHK</sequence>
<organism evidence="3 4">
    <name type="scientific">Rhodococcus oxybenzonivorans</name>
    <dbReference type="NCBI Taxonomy" id="1990687"/>
    <lineage>
        <taxon>Bacteria</taxon>
        <taxon>Bacillati</taxon>
        <taxon>Actinomycetota</taxon>
        <taxon>Actinomycetes</taxon>
        <taxon>Mycobacteriales</taxon>
        <taxon>Nocardiaceae</taxon>
        <taxon>Rhodococcus</taxon>
    </lineage>
</organism>
<evidence type="ECO:0000256" key="2">
    <source>
        <dbReference type="SAM" id="Phobius"/>
    </source>
</evidence>
<dbReference type="Proteomes" id="UP000245711">
    <property type="component" value="Plasmid pRB29"/>
</dbReference>
<keyword evidence="2" id="KW-0812">Transmembrane</keyword>
<evidence type="ECO:0000313" key="4">
    <source>
        <dbReference type="Proteomes" id="UP000245711"/>
    </source>
</evidence>
<keyword evidence="2" id="KW-1133">Transmembrane helix</keyword>
<keyword evidence="4" id="KW-1185">Reference proteome</keyword>
<keyword evidence="2" id="KW-0472">Membrane</keyword>
<feature type="transmembrane region" description="Helical" evidence="2">
    <location>
        <begin position="66"/>
        <end position="89"/>
    </location>
</feature>
<protein>
    <submittedName>
        <fullName evidence="3">Uncharacterized protein</fullName>
    </submittedName>
</protein>
<feature type="region of interest" description="Disordered" evidence="1">
    <location>
        <begin position="123"/>
        <end position="152"/>
    </location>
</feature>
<reference evidence="3 4" key="1">
    <citation type="submission" date="2017-05" db="EMBL/GenBank/DDBJ databases">
        <title>Isolation of Rhodococcus sp. S2-17 biodegrading of BP-3.</title>
        <authorList>
            <person name="Lee Y."/>
            <person name="Kim K.H."/>
            <person name="Chun B.H."/>
            <person name="Jung H.S."/>
            <person name="Jeon C.O."/>
        </authorList>
    </citation>
    <scope>NUCLEOTIDE SEQUENCE [LARGE SCALE GENOMIC DNA]</scope>
    <source>
        <strain evidence="3 4">S2-17</strain>
        <plasmid evidence="4">prb29</plasmid>
    </source>
</reference>
<name>A0A2S2C7C3_9NOCA</name>
<evidence type="ECO:0000256" key="1">
    <source>
        <dbReference type="SAM" id="MobiDB-lite"/>
    </source>
</evidence>
<feature type="compositionally biased region" description="Basic and acidic residues" evidence="1">
    <location>
        <begin position="40"/>
        <end position="50"/>
    </location>
</feature>
<evidence type="ECO:0000313" key="3">
    <source>
        <dbReference type="EMBL" id="AWK76776.1"/>
    </source>
</evidence>
<dbReference type="KEGG" id="roz:CBI38_35720"/>
<dbReference type="EMBL" id="CP021356">
    <property type="protein sequence ID" value="AWK76776.1"/>
    <property type="molecule type" value="Genomic_DNA"/>
</dbReference>
<accession>A0A2S2C7C3</accession>
<gene>
    <name evidence="3" type="ORF">CBI38_35720</name>
</gene>
<keyword evidence="3" id="KW-0614">Plasmid</keyword>
<dbReference type="AlphaFoldDB" id="A0A2S2C7C3"/>
<feature type="compositionally biased region" description="Polar residues" evidence="1">
    <location>
        <begin position="10"/>
        <end position="20"/>
    </location>
</feature>
<feature type="region of interest" description="Disordered" evidence="1">
    <location>
        <begin position="1"/>
        <end position="60"/>
    </location>
</feature>
<geneLocation type="plasmid" evidence="4">
    <name>prb29</name>
</geneLocation>
<proteinExistence type="predicted"/>
<feature type="transmembrane region" description="Helical" evidence="2">
    <location>
        <begin position="95"/>
        <end position="117"/>
    </location>
</feature>